<evidence type="ECO:0000256" key="5">
    <source>
        <dbReference type="PROSITE-ProRule" id="PRU00283"/>
    </source>
</evidence>
<evidence type="ECO:0000256" key="7">
    <source>
        <dbReference type="SAM" id="MobiDB-lite"/>
    </source>
</evidence>
<feature type="compositionally biased region" description="Basic and acidic residues" evidence="7">
    <location>
        <begin position="207"/>
        <end position="225"/>
    </location>
</feature>
<dbReference type="GO" id="GO:0051231">
    <property type="term" value="P:spindle elongation"/>
    <property type="evidence" value="ECO:0007669"/>
    <property type="project" value="TreeGrafter"/>
</dbReference>
<evidence type="ECO:0000256" key="3">
    <source>
        <dbReference type="ARBA" id="ARBA00022840"/>
    </source>
</evidence>
<feature type="coiled-coil region" evidence="6">
    <location>
        <begin position="812"/>
        <end position="846"/>
    </location>
</feature>
<sequence length="1144" mass="132163">MQTTQEVNVRVAVRIQVKTKQLVIGKDRVFTFDHVLPSKSTQDQVYETCVDSLVKSCFEGYNATVFAYGQTVSIRKHMAPLSASKCYFVYFLYKTSLCTFTLLTHTHTDIRVLFIRLLQGSGKTYTVGGGNIATQTEEDFGIIPRAVKYIYDHIQNNKNREYTVKVSYIEIYKEELRDLLDLDTPAKDLHIREDDQGNTLIIGTKQRWTDTEDGRPEQQKRKLSDSSDLLLEDNGDIEHYMCAKFHFVDLAGSERAHRTGNVGDRLKESVHINSGLLALGNVISALGDVKKKVTHIPYRDSKITRLLKDSLGGNAQTVMICCISPASSNFDESLNALKYANRARNIKNKPIVNRDPQSLRFEKMQSEIKALREELQRQRTSLMTGNTLDMEIGKTTKEAGQVKHLEDNIIRIQTECSHYRMVAEEAYKQLIDLQGKNILSQSQNMRLSDWMELMDEMKNRVPSTLNKDAWESEAVATLESELKQCKNDLKSDEEIFAEKAKELNSLQDRIAELPIDIDSSVEPVSGPPTTSRRAKSVPVQFLGDRSLKKEPDFADDVFESSEDNTDGQTEETSENNSEEKCTFVRNVKHRGTYRVKRPKIHRALLSMNATESGTVNVLRHSQTDDEKLLAAIPSINSRNKLKRNKTFTKTELTSLRSNTESQRKKLKQTELDVRQSTQKMRDLSINIRMKEQLIKELVKTSKDAQSMNKEYENKIQNLEKSALQELESRGQQDKAEKDHQRFIQELEQGIDQMKQQQNQLQKRLKDEMDHKVKLESSSHELTLFCHNPLVEEKNKSSKDDEQQRMDEQRRWLDQEIEKVLEQRRHIEELEKELEKREDIISKKEAMLAERSELEMKKLRSSQLLNKDILLVSNKLEVMSKKIEEKSQEMALTPRGDVQGQLREELQKIKHSRDRLCKQREVLDAKLHDGTILTPQEERRLIELDEAVEALDAAIEYKNDVISSKKEEIRKSFAILEQSEEHFMSKLKMLSPGETKALLARYFEKVIDLRETERKKDLTCSELELEASLQRSVLEKDRKLTTQQQEYERKIQALMHQILQLEKDLYYYKKTSRELKKKLRELLAGNLSSRGAEALETDRSDNTDNMLVSPREQSGKTTPRPASNHSKFSGNTQKSMVIRRQRSAF</sequence>
<dbReference type="GO" id="GO:0005524">
    <property type="term" value="F:ATP binding"/>
    <property type="evidence" value="ECO:0007669"/>
    <property type="project" value="UniProtKB-KW"/>
</dbReference>
<evidence type="ECO:0000313" key="10">
    <source>
        <dbReference type="Proteomes" id="UP001208570"/>
    </source>
</evidence>
<evidence type="ECO:0000256" key="2">
    <source>
        <dbReference type="ARBA" id="ARBA00022741"/>
    </source>
</evidence>
<dbReference type="PRINTS" id="PR00380">
    <property type="entry name" value="KINESINHEAVY"/>
</dbReference>
<dbReference type="AlphaFoldDB" id="A0AAD9NE97"/>
<keyword evidence="4" id="KW-0206">Cytoskeleton</keyword>
<feature type="region of interest" description="Disordered" evidence="7">
    <location>
        <begin position="519"/>
        <end position="538"/>
    </location>
</feature>
<keyword evidence="6" id="KW-0175">Coiled coil</keyword>
<feature type="region of interest" description="Disordered" evidence="7">
    <location>
        <begin position="552"/>
        <end position="580"/>
    </location>
</feature>
<dbReference type="SMART" id="SM00129">
    <property type="entry name" value="KISc"/>
    <property type="match status" value="1"/>
</dbReference>
<feature type="region of interest" description="Disordered" evidence="7">
    <location>
        <begin position="205"/>
        <end position="226"/>
    </location>
</feature>
<keyword evidence="10" id="KW-1185">Reference proteome</keyword>
<dbReference type="InterPro" id="IPR001752">
    <property type="entry name" value="Kinesin_motor_dom"/>
</dbReference>
<dbReference type="Proteomes" id="UP001208570">
    <property type="component" value="Unassembled WGS sequence"/>
</dbReference>
<feature type="compositionally biased region" description="Acidic residues" evidence="7">
    <location>
        <begin position="553"/>
        <end position="573"/>
    </location>
</feature>
<keyword evidence="3" id="KW-0067">ATP-binding</keyword>
<evidence type="ECO:0000256" key="1">
    <source>
        <dbReference type="ARBA" id="ARBA00004245"/>
    </source>
</evidence>
<comment type="subcellular location">
    <subcellularLocation>
        <location evidence="1">Cytoplasm</location>
        <location evidence="1">Cytoskeleton</location>
    </subcellularLocation>
</comment>
<dbReference type="InterPro" id="IPR027640">
    <property type="entry name" value="Kinesin-like_fam"/>
</dbReference>
<dbReference type="GO" id="GO:0007052">
    <property type="term" value="P:mitotic spindle organization"/>
    <property type="evidence" value="ECO:0007669"/>
    <property type="project" value="TreeGrafter"/>
</dbReference>
<comment type="caution">
    <text evidence="5">Lacks conserved residue(s) required for the propagation of feature annotation.</text>
</comment>
<dbReference type="Pfam" id="PF00225">
    <property type="entry name" value="Kinesin"/>
    <property type="match status" value="3"/>
</dbReference>
<dbReference type="GO" id="GO:0003777">
    <property type="term" value="F:microtubule motor activity"/>
    <property type="evidence" value="ECO:0007669"/>
    <property type="project" value="InterPro"/>
</dbReference>
<dbReference type="GO" id="GO:0008017">
    <property type="term" value="F:microtubule binding"/>
    <property type="evidence" value="ECO:0007669"/>
    <property type="project" value="InterPro"/>
</dbReference>
<feature type="domain" description="Kinesin motor" evidence="8">
    <location>
        <begin position="8"/>
        <end position="346"/>
    </location>
</feature>
<protein>
    <recommendedName>
        <fullName evidence="8">Kinesin motor domain-containing protein</fullName>
    </recommendedName>
</protein>
<dbReference type="GO" id="GO:0005875">
    <property type="term" value="C:microtubule associated complex"/>
    <property type="evidence" value="ECO:0007669"/>
    <property type="project" value="TreeGrafter"/>
</dbReference>
<evidence type="ECO:0000259" key="8">
    <source>
        <dbReference type="PROSITE" id="PS50067"/>
    </source>
</evidence>
<dbReference type="InterPro" id="IPR019821">
    <property type="entry name" value="Kinesin_motor_CS"/>
</dbReference>
<evidence type="ECO:0000313" key="9">
    <source>
        <dbReference type="EMBL" id="KAK2164019.1"/>
    </source>
</evidence>
<dbReference type="Gene3D" id="3.40.850.10">
    <property type="entry name" value="Kinesin motor domain"/>
    <property type="match status" value="3"/>
</dbReference>
<feature type="compositionally biased region" description="Polar residues" evidence="7">
    <location>
        <begin position="1102"/>
        <end position="1134"/>
    </location>
</feature>
<dbReference type="PROSITE" id="PS50067">
    <property type="entry name" value="KINESIN_MOTOR_2"/>
    <property type="match status" value="1"/>
</dbReference>
<dbReference type="InterPro" id="IPR027417">
    <property type="entry name" value="P-loop_NTPase"/>
</dbReference>
<dbReference type="InterPro" id="IPR036961">
    <property type="entry name" value="Kinesin_motor_dom_sf"/>
</dbReference>
<proteinExistence type="inferred from homology"/>
<accession>A0AAD9NE97</accession>
<dbReference type="PANTHER" id="PTHR47969:SF25">
    <property type="entry name" value="KINESIN MOTOR DOMAIN-CONTAINING PROTEIN"/>
    <property type="match status" value="1"/>
</dbReference>
<keyword evidence="2" id="KW-0547">Nucleotide-binding</keyword>
<feature type="coiled-coil region" evidence="6">
    <location>
        <begin position="666"/>
        <end position="770"/>
    </location>
</feature>
<reference evidence="9" key="1">
    <citation type="journal article" date="2023" name="Mol. Biol. Evol.">
        <title>Third-Generation Sequencing Reveals the Adaptive Role of the Epigenome in Three Deep-Sea Polychaetes.</title>
        <authorList>
            <person name="Perez M."/>
            <person name="Aroh O."/>
            <person name="Sun Y."/>
            <person name="Lan Y."/>
            <person name="Juniper S.K."/>
            <person name="Young C.R."/>
            <person name="Angers B."/>
            <person name="Qian P.Y."/>
        </authorList>
    </citation>
    <scope>NUCLEOTIDE SEQUENCE</scope>
    <source>
        <strain evidence="9">P08H-3</strain>
    </source>
</reference>
<dbReference type="GO" id="GO:0007018">
    <property type="term" value="P:microtubule-based movement"/>
    <property type="evidence" value="ECO:0007669"/>
    <property type="project" value="InterPro"/>
</dbReference>
<feature type="region of interest" description="Disordered" evidence="7">
    <location>
        <begin position="1089"/>
        <end position="1144"/>
    </location>
</feature>
<evidence type="ECO:0000256" key="4">
    <source>
        <dbReference type="ARBA" id="ARBA00023212"/>
    </source>
</evidence>
<name>A0AAD9NE97_9ANNE</name>
<dbReference type="PANTHER" id="PTHR47969">
    <property type="entry name" value="CHROMOSOME-ASSOCIATED KINESIN KIF4A-RELATED"/>
    <property type="match status" value="1"/>
</dbReference>
<dbReference type="SUPFAM" id="SSF52540">
    <property type="entry name" value="P-loop containing nucleoside triphosphate hydrolases"/>
    <property type="match status" value="2"/>
</dbReference>
<comment type="similarity">
    <text evidence="5">Belongs to the TRAFAC class myosin-kinesin ATPase superfamily. Kinesin family.</text>
</comment>
<comment type="caution">
    <text evidence="9">The sequence shown here is derived from an EMBL/GenBank/DDBJ whole genome shotgun (WGS) entry which is preliminary data.</text>
</comment>
<gene>
    <name evidence="9" type="ORF">LSH36_70g04003</name>
</gene>
<organism evidence="9 10">
    <name type="scientific">Paralvinella palmiformis</name>
    <dbReference type="NCBI Taxonomy" id="53620"/>
    <lineage>
        <taxon>Eukaryota</taxon>
        <taxon>Metazoa</taxon>
        <taxon>Spiralia</taxon>
        <taxon>Lophotrochozoa</taxon>
        <taxon>Annelida</taxon>
        <taxon>Polychaeta</taxon>
        <taxon>Sedentaria</taxon>
        <taxon>Canalipalpata</taxon>
        <taxon>Terebellida</taxon>
        <taxon>Terebelliformia</taxon>
        <taxon>Alvinellidae</taxon>
        <taxon>Paralvinella</taxon>
    </lineage>
</organism>
<keyword evidence="4" id="KW-0963">Cytoplasm</keyword>
<dbReference type="PROSITE" id="PS00411">
    <property type="entry name" value="KINESIN_MOTOR_1"/>
    <property type="match status" value="1"/>
</dbReference>
<dbReference type="EMBL" id="JAODUP010000070">
    <property type="protein sequence ID" value="KAK2164019.1"/>
    <property type="molecule type" value="Genomic_DNA"/>
</dbReference>
<evidence type="ECO:0000256" key="6">
    <source>
        <dbReference type="SAM" id="Coils"/>
    </source>
</evidence>